<gene>
    <name evidence="1" type="ORF">CI610_03193</name>
</gene>
<sequence length="50" mass="5723">MDPCQMEIQSRGRGAAQDSFVVNLPVLRYPWRDTWLAASTAVILWNCVKK</sequence>
<organism evidence="1">
    <name type="scientific">invertebrate metagenome</name>
    <dbReference type="NCBI Taxonomy" id="1711999"/>
    <lineage>
        <taxon>unclassified sequences</taxon>
        <taxon>metagenomes</taxon>
        <taxon>organismal metagenomes</taxon>
    </lineage>
</organism>
<dbReference type="EMBL" id="NSIT01000337">
    <property type="protein sequence ID" value="PJE77878.1"/>
    <property type="molecule type" value="Genomic_DNA"/>
</dbReference>
<dbReference type="AlphaFoldDB" id="A0A2H9T3U1"/>
<accession>A0A2H9T3U1</accession>
<reference evidence="1" key="1">
    <citation type="journal article" date="2017" name="Appl. Environ. Microbiol.">
        <title>Molecular characterization of an Endozoicomonas-like organism causing infection in king scallop Pecten maximus L.</title>
        <authorList>
            <person name="Cano I."/>
            <person name="van Aerle R."/>
            <person name="Ross S."/>
            <person name="Verner-Jeffreys D.W."/>
            <person name="Paley R.K."/>
            <person name="Rimmer G."/>
            <person name="Ryder D."/>
            <person name="Hooper P."/>
            <person name="Stone D."/>
            <person name="Feist S.W."/>
        </authorList>
    </citation>
    <scope>NUCLEOTIDE SEQUENCE</scope>
</reference>
<evidence type="ECO:0000313" key="1">
    <source>
        <dbReference type="EMBL" id="PJE77878.1"/>
    </source>
</evidence>
<protein>
    <submittedName>
        <fullName evidence="1">Uncharacterized protein</fullName>
    </submittedName>
</protein>
<name>A0A2H9T3U1_9ZZZZ</name>
<comment type="caution">
    <text evidence="1">The sequence shown here is derived from an EMBL/GenBank/DDBJ whole genome shotgun (WGS) entry which is preliminary data.</text>
</comment>
<proteinExistence type="predicted"/>